<protein>
    <recommendedName>
        <fullName evidence="3">SPRY domain-containing protein</fullName>
    </recommendedName>
</protein>
<dbReference type="OrthoDB" id="2306477at2759"/>
<reference evidence="1 2" key="1">
    <citation type="submission" date="2019-03" db="EMBL/GenBank/DDBJ databases">
        <title>Single cell metagenomics reveals metabolic interactions within the superorganism composed of flagellate Streblomastix strix and complex community of Bacteroidetes bacteria on its surface.</title>
        <authorList>
            <person name="Treitli S.C."/>
            <person name="Kolisko M."/>
            <person name="Husnik F."/>
            <person name="Keeling P."/>
            <person name="Hampl V."/>
        </authorList>
    </citation>
    <scope>NUCLEOTIDE SEQUENCE [LARGE SCALE GENOMIC DNA]</scope>
    <source>
        <strain evidence="1">ST1C</strain>
    </source>
</reference>
<dbReference type="Proteomes" id="UP000324800">
    <property type="component" value="Unassembled WGS sequence"/>
</dbReference>
<sequence length="135" mass="15315">VGIADGSVRYGPNENPNKAGWENIVCYSSNGYVTHLGDWIDTNYQLVTGIRLALELNMDAKPRTLTFFVNDMELLDYVIDIPPSVRFWAYIFRSGSAFKLTQFDHLTSPTAVHGDGSFAWHWGKEWKHGQCCEIL</sequence>
<evidence type="ECO:0008006" key="3">
    <source>
        <dbReference type="Google" id="ProtNLM"/>
    </source>
</evidence>
<organism evidence="1 2">
    <name type="scientific">Streblomastix strix</name>
    <dbReference type="NCBI Taxonomy" id="222440"/>
    <lineage>
        <taxon>Eukaryota</taxon>
        <taxon>Metamonada</taxon>
        <taxon>Preaxostyla</taxon>
        <taxon>Oxymonadida</taxon>
        <taxon>Streblomastigidae</taxon>
        <taxon>Streblomastix</taxon>
    </lineage>
</organism>
<evidence type="ECO:0000313" key="1">
    <source>
        <dbReference type="EMBL" id="KAA6363948.1"/>
    </source>
</evidence>
<feature type="non-terminal residue" evidence="1">
    <location>
        <position position="1"/>
    </location>
</feature>
<accession>A0A5J4U0R7</accession>
<evidence type="ECO:0000313" key="2">
    <source>
        <dbReference type="Proteomes" id="UP000324800"/>
    </source>
</evidence>
<proteinExistence type="predicted"/>
<gene>
    <name evidence="1" type="ORF">EZS28_040525</name>
</gene>
<comment type="caution">
    <text evidence="1">The sequence shown here is derived from an EMBL/GenBank/DDBJ whole genome shotgun (WGS) entry which is preliminary data.</text>
</comment>
<dbReference type="EMBL" id="SNRW01022255">
    <property type="protein sequence ID" value="KAA6363948.1"/>
    <property type="molecule type" value="Genomic_DNA"/>
</dbReference>
<name>A0A5J4U0R7_9EUKA</name>
<dbReference type="AlphaFoldDB" id="A0A5J4U0R7"/>